<protein>
    <recommendedName>
        <fullName evidence="3">HTH OST-type domain-containing protein</fullName>
    </recommendedName>
</protein>
<evidence type="ECO:0008006" key="3">
    <source>
        <dbReference type="Google" id="ProtNLM"/>
    </source>
</evidence>
<evidence type="ECO:0000313" key="2">
    <source>
        <dbReference type="Proteomes" id="UP000256774"/>
    </source>
</evidence>
<dbReference type="RefSeq" id="WP_116208062.1">
    <property type="nucleotide sequence ID" value="NZ_QUNR01000002.1"/>
</dbReference>
<reference evidence="1 2" key="1">
    <citation type="submission" date="2018-08" db="EMBL/GenBank/DDBJ databases">
        <title>Genomic Encyclopedia of Type Strains, Phase IV (KMG-IV): sequencing the most valuable type-strain genomes for metagenomic binning, comparative biology and taxonomic classification.</title>
        <authorList>
            <person name="Goeker M."/>
        </authorList>
    </citation>
    <scope>NUCLEOTIDE SEQUENCE [LARGE SCALE GENOMIC DNA]</scope>
    <source>
        <strain evidence="1 2">DSM 26022</strain>
    </source>
</reference>
<dbReference type="AlphaFoldDB" id="A0A3E0H7K1"/>
<sequence length="242" mass="27361">MELKTAVDEMFRKVGRNLYIIQQVEMMLKAYLSHSSICGSMSEAGDPQQRQLDRFALQTMGGLATQYLCLIDPGYKYPENNSPDKFSVQFEIKVDSNTFMRKESTLTQMVADRNALTHHLIDQVDLESMDSCLALGCQLDAQRELLVVELNDLKINARHLFETRSAVAETLASDAFRYAFEQSWILSSPLVQQLIGFSTTEAGQVGWLKLGKAANFLNKTVPEEIKSLKARYGFSTLIELMR</sequence>
<evidence type="ECO:0000313" key="1">
    <source>
        <dbReference type="EMBL" id="REH39054.1"/>
    </source>
</evidence>
<gene>
    <name evidence="1" type="ORF">DFR26_1227</name>
</gene>
<accession>A0A3E0H7K1</accession>
<comment type="caution">
    <text evidence="1">The sequence shown here is derived from an EMBL/GenBank/DDBJ whole genome shotgun (WGS) entry which is preliminary data.</text>
</comment>
<keyword evidence="2" id="KW-1185">Reference proteome</keyword>
<dbReference type="OrthoDB" id="571278at2"/>
<dbReference type="EMBL" id="QUNR01000002">
    <property type="protein sequence ID" value="REH39054.1"/>
    <property type="molecule type" value="Genomic_DNA"/>
</dbReference>
<proteinExistence type="predicted"/>
<dbReference type="Proteomes" id="UP000256774">
    <property type="component" value="Unassembled WGS sequence"/>
</dbReference>
<name>A0A3E0H7K1_9GAMM</name>
<organism evidence="1 2">
    <name type="scientific">Paraperlucidibaca baekdonensis</name>
    <dbReference type="NCBI Taxonomy" id="748120"/>
    <lineage>
        <taxon>Bacteria</taxon>
        <taxon>Pseudomonadati</taxon>
        <taxon>Pseudomonadota</taxon>
        <taxon>Gammaproteobacteria</taxon>
        <taxon>Moraxellales</taxon>
        <taxon>Moraxellaceae</taxon>
        <taxon>Paraperlucidibaca</taxon>
    </lineage>
</organism>